<accession>Q095Y7</accession>
<reference evidence="1 2" key="1">
    <citation type="submission" date="2006-04" db="EMBL/GenBank/DDBJ databases">
        <authorList>
            <person name="Nierman W.C."/>
        </authorList>
    </citation>
    <scope>NUCLEOTIDE SEQUENCE [LARGE SCALE GENOMIC DNA]</scope>
    <source>
        <strain evidence="1 2">DW4/3-1</strain>
    </source>
</reference>
<proteinExistence type="predicted"/>
<dbReference type="PATRIC" id="fig|378806.16.peg.6797"/>
<sequence length="222" mass="25046">MRLQESPVEVRAYSMEYSGKWLDAPAWKGDEEAVSAVAFTLPTEYLQAYGPGHVRALALEMAAELPMSFGYVSLAAVSPGGLRSPARKALQELCPRYLGLDVYNLRPTARSIGTRARGAYWLTFLGQPLLEQLGSTESLRERLPSGISLETLEGDRLCLSRGEWPLLGDDKADDDMELYRALAHVLEPHFYEEKQSWLVDEAFERRWLRRFTGQYRRPSSGS</sequence>
<dbReference type="AlphaFoldDB" id="Q095Y7"/>
<gene>
    <name evidence="1" type="ORF">STIAU_5906</name>
</gene>
<dbReference type="InterPro" id="IPR021815">
    <property type="entry name" value="TsiV"/>
</dbReference>
<dbReference type="Pfam" id="PF11876">
    <property type="entry name" value="TsiV"/>
    <property type="match status" value="1"/>
</dbReference>
<dbReference type="Proteomes" id="UP000032702">
    <property type="component" value="Unassembled WGS sequence"/>
</dbReference>
<evidence type="ECO:0000313" key="1">
    <source>
        <dbReference type="EMBL" id="EAU67567.1"/>
    </source>
</evidence>
<organism evidence="1 2">
    <name type="scientific">Stigmatella aurantiaca (strain DW4/3-1)</name>
    <dbReference type="NCBI Taxonomy" id="378806"/>
    <lineage>
        <taxon>Bacteria</taxon>
        <taxon>Pseudomonadati</taxon>
        <taxon>Myxococcota</taxon>
        <taxon>Myxococcia</taxon>
        <taxon>Myxococcales</taxon>
        <taxon>Cystobacterineae</taxon>
        <taxon>Archangiaceae</taxon>
        <taxon>Stigmatella</taxon>
    </lineage>
</organism>
<protein>
    <recommendedName>
        <fullName evidence="3">DUF3396 domain-containing protein</fullName>
    </recommendedName>
</protein>
<dbReference type="OrthoDB" id="9936112at2"/>
<comment type="caution">
    <text evidence="1">The sequence shown here is derived from an EMBL/GenBank/DDBJ whole genome shotgun (WGS) entry which is preliminary data.</text>
</comment>
<evidence type="ECO:0008006" key="3">
    <source>
        <dbReference type="Google" id="ProtNLM"/>
    </source>
</evidence>
<name>Q095Y7_STIAD</name>
<dbReference type="EMBL" id="AAMD01000031">
    <property type="protein sequence ID" value="EAU67567.1"/>
    <property type="molecule type" value="Genomic_DNA"/>
</dbReference>
<evidence type="ECO:0000313" key="2">
    <source>
        <dbReference type="Proteomes" id="UP000032702"/>
    </source>
</evidence>